<sequence length="884" mass="96989">MKCLRGALSSSSASTNGFDGDKIDTQRKQEECLRDLCATNPCNDKKRIEDTKGGLLADSYRWVKGNPGKGKTMLLCGIIDELQRSMPRSALLSYFFCQQTDSRINNATAVLRGLLYMLVQQQPSLVSHTDVLQDPRLNTTYLVIDALDECVSNLLKLLSFITEQSSTSSRVKWILERAGHKVNLSLELNAQSVATAVDVFIQQKVDCLAREKQYKAEVALVCQDLESTLKWNVISESNCSEIYLQILALTAILYRPVSVPELAALVEQLEDLDDLESVREIVSFCGLFLTLREDTVYFAYSDAFPNRSEAVHRAIFLRSLVILSKTLHRDIYSLEAPGYPIKNVKLPETDPLAVLQYPLCKSVGKGVVLMEKLWLLVQLVQDARQFIMYHKGAIEGYPLQTYASALLFSPTRSLIRQLFQHEELEAISIRPALSDGWSACLQTLEGHSSMVNSVAFSHDSMRLASASYDRTVKIWDASSGTCLQTLEGHSDAVRSVAFSHDSTRLASASDDRTVKIWDASSGACLQTLKGHSSYVSSVAFLHDSTRLASASWDRTVKIWDASSGTCLQTLKGYSSCVSSVAFSHNSTRLALASDNRTVKIWDTSSGACLQTLKGYSSHVSSVAFSHNSTRLASASDDRTVKIWDASSGACLQTLKGYSSYVSLVAFSHNSTRLASASWDRTVKIWDASSGACLQTLKGYSDAVRSVAFSHNSTRLASASDDSTVKIWDASSGACLQTLEGHSDAVRSVAFSHDSTRLASASNDSTVKIWDASSSACLQTLKGHSNAVRSVAFSHDSTRLASASWDSTVKIWDASSGTIDNLVGFKTQQPLDQGIAISLDTIWVTYNDQKQLWLPSEYRPFCSAVSGRCFSTGTGSGKVWIYCLK</sequence>
<feature type="repeat" description="WD" evidence="3">
    <location>
        <begin position="738"/>
        <end position="779"/>
    </location>
</feature>
<dbReference type="Pfam" id="PF00400">
    <property type="entry name" value="WD40"/>
    <property type="match status" value="9"/>
</dbReference>
<feature type="repeat" description="WD" evidence="3">
    <location>
        <begin position="486"/>
        <end position="527"/>
    </location>
</feature>
<dbReference type="InterPro" id="IPR027417">
    <property type="entry name" value="P-loop_NTPase"/>
</dbReference>
<organism evidence="6 7">
    <name type="scientific">Ophiobolus disseminans</name>
    <dbReference type="NCBI Taxonomy" id="1469910"/>
    <lineage>
        <taxon>Eukaryota</taxon>
        <taxon>Fungi</taxon>
        <taxon>Dikarya</taxon>
        <taxon>Ascomycota</taxon>
        <taxon>Pezizomycotina</taxon>
        <taxon>Dothideomycetes</taxon>
        <taxon>Pleosporomycetidae</taxon>
        <taxon>Pleosporales</taxon>
        <taxon>Pleosporineae</taxon>
        <taxon>Phaeosphaeriaceae</taxon>
        <taxon>Ophiobolus</taxon>
    </lineage>
</organism>
<dbReference type="SUPFAM" id="SSF50978">
    <property type="entry name" value="WD40 repeat-like"/>
    <property type="match status" value="1"/>
</dbReference>
<feature type="repeat" description="WD" evidence="3">
    <location>
        <begin position="612"/>
        <end position="653"/>
    </location>
</feature>
<dbReference type="PANTHER" id="PTHR19848">
    <property type="entry name" value="WD40 REPEAT PROTEIN"/>
    <property type="match status" value="1"/>
</dbReference>
<dbReference type="InterPro" id="IPR036322">
    <property type="entry name" value="WD40_repeat_dom_sf"/>
</dbReference>
<proteinExistence type="predicted"/>
<gene>
    <name evidence="6" type="ORF">CC86DRAFT_397885</name>
</gene>
<dbReference type="SMART" id="SM00320">
    <property type="entry name" value="WD40"/>
    <property type="match status" value="9"/>
</dbReference>
<dbReference type="InterPro" id="IPR007111">
    <property type="entry name" value="NACHT_NTPase"/>
</dbReference>
<reference evidence="6" key="1">
    <citation type="journal article" date="2020" name="Stud. Mycol.">
        <title>101 Dothideomycetes genomes: a test case for predicting lifestyles and emergence of pathogens.</title>
        <authorList>
            <person name="Haridas S."/>
            <person name="Albert R."/>
            <person name="Binder M."/>
            <person name="Bloem J."/>
            <person name="Labutti K."/>
            <person name="Salamov A."/>
            <person name="Andreopoulos B."/>
            <person name="Baker S."/>
            <person name="Barry K."/>
            <person name="Bills G."/>
            <person name="Bluhm B."/>
            <person name="Cannon C."/>
            <person name="Castanera R."/>
            <person name="Culley D."/>
            <person name="Daum C."/>
            <person name="Ezra D."/>
            <person name="Gonzalez J."/>
            <person name="Henrissat B."/>
            <person name="Kuo A."/>
            <person name="Liang C."/>
            <person name="Lipzen A."/>
            <person name="Lutzoni F."/>
            <person name="Magnuson J."/>
            <person name="Mondo S."/>
            <person name="Nolan M."/>
            <person name="Ohm R."/>
            <person name="Pangilinan J."/>
            <person name="Park H.-J."/>
            <person name="Ramirez L."/>
            <person name="Alfaro M."/>
            <person name="Sun H."/>
            <person name="Tritt A."/>
            <person name="Yoshinaga Y."/>
            <person name="Zwiers L.-H."/>
            <person name="Turgeon B."/>
            <person name="Goodwin S."/>
            <person name="Spatafora J."/>
            <person name="Crous P."/>
            <person name="Grigoriev I."/>
        </authorList>
    </citation>
    <scope>NUCLEOTIDE SEQUENCE</scope>
    <source>
        <strain evidence="6">CBS 113818</strain>
    </source>
</reference>
<feature type="region of interest" description="Disordered" evidence="4">
    <location>
        <begin position="1"/>
        <end position="22"/>
    </location>
</feature>
<dbReference type="PANTHER" id="PTHR19848:SF8">
    <property type="entry name" value="F-BOX AND WD REPEAT DOMAIN CONTAINING 7"/>
    <property type="match status" value="1"/>
</dbReference>
<name>A0A6A6ZHY9_9PLEO</name>
<dbReference type="InterPro" id="IPR056884">
    <property type="entry name" value="NPHP3-like_N"/>
</dbReference>
<dbReference type="EMBL" id="MU006240">
    <property type="protein sequence ID" value="KAF2820701.1"/>
    <property type="molecule type" value="Genomic_DNA"/>
</dbReference>
<dbReference type="PROSITE" id="PS50294">
    <property type="entry name" value="WD_REPEATS_REGION"/>
    <property type="match status" value="9"/>
</dbReference>
<evidence type="ECO:0000313" key="7">
    <source>
        <dbReference type="Proteomes" id="UP000799424"/>
    </source>
</evidence>
<evidence type="ECO:0000313" key="6">
    <source>
        <dbReference type="EMBL" id="KAF2820701.1"/>
    </source>
</evidence>
<dbReference type="OrthoDB" id="538223at2759"/>
<dbReference type="CDD" id="cd00200">
    <property type="entry name" value="WD40"/>
    <property type="match status" value="1"/>
</dbReference>
<feature type="repeat" description="WD" evidence="3">
    <location>
        <begin position="444"/>
        <end position="485"/>
    </location>
</feature>
<dbReference type="InterPro" id="IPR015943">
    <property type="entry name" value="WD40/YVTN_repeat-like_dom_sf"/>
</dbReference>
<evidence type="ECO:0000256" key="2">
    <source>
        <dbReference type="ARBA" id="ARBA00022737"/>
    </source>
</evidence>
<dbReference type="Proteomes" id="UP000799424">
    <property type="component" value="Unassembled WGS sequence"/>
</dbReference>
<protein>
    <submittedName>
        <fullName evidence="6">WD40 repeat-like protein</fullName>
    </submittedName>
</protein>
<accession>A0A6A6ZHY9</accession>
<feature type="repeat" description="WD" evidence="3">
    <location>
        <begin position="570"/>
        <end position="611"/>
    </location>
</feature>
<dbReference type="PROSITE" id="PS00678">
    <property type="entry name" value="WD_REPEATS_1"/>
    <property type="match status" value="9"/>
</dbReference>
<evidence type="ECO:0000256" key="4">
    <source>
        <dbReference type="SAM" id="MobiDB-lite"/>
    </source>
</evidence>
<feature type="repeat" description="WD" evidence="3">
    <location>
        <begin position="654"/>
        <end position="695"/>
    </location>
</feature>
<dbReference type="SUPFAM" id="SSF82171">
    <property type="entry name" value="DPP6 N-terminal domain-like"/>
    <property type="match status" value="1"/>
</dbReference>
<dbReference type="Gene3D" id="2.130.10.10">
    <property type="entry name" value="YVTN repeat-like/Quinoprotein amine dehydrogenase"/>
    <property type="match status" value="3"/>
</dbReference>
<dbReference type="Pfam" id="PF24883">
    <property type="entry name" value="NPHP3_N"/>
    <property type="match status" value="1"/>
</dbReference>
<feature type="compositionally biased region" description="Polar residues" evidence="4">
    <location>
        <begin position="8"/>
        <end position="17"/>
    </location>
</feature>
<keyword evidence="1 3" id="KW-0853">WD repeat</keyword>
<keyword evidence="7" id="KW-1185">Reference proteome</keyword>
<dbReference type="AlphaFoldDB" id="A0A6A6ZHY9"/>
<evidence type="ECO:0000256" key="3">
    <source>
        <dbReference type="PROSITE-ProRule" id="PRU00221"/>
    </source>
</evidence>
<dbReference type="InterPro" id="IPR001680">
    <property type="entry name" value="WD40_rpt"/>
</dbReference>
<feature type="repeat" description="WD" evidence="3">
    <location>
        <begin position="528"/>
        <end position="569"/>
    </location>
</feature>
<keyword evidence="2" id="KW-0677">Repeat</keyword>
<evidence type="ECO:0000259" key="5">
    <source>
        <dbReference type="PROSITE" id="PS50837"/>
    </source>
</evidence>
<dbReference type="Gene3D" id="3.40.50.300">
    <property type="entry name" value="P-loop containing nucleotide triphosphate hydrolases"/>
    <property type="match status" value="1"/>
</dbReference>
<dbReference type="PROSITE" id="PS50837">
    <property type="entry name" value="NACHT"/>
    <property type="match status" value="1"/>
</dbReference>
<feature type="repeat" description="WD" evidence="3">
    <location>
        <begin position="780"/>
        <end position="821"/>
    </location>
</feature>
<feature type="repeat" description="WD" evidence="3">
    <location>
        <begin position="696"/>
        <end position="737"/>
    </location>
</feature>
<dbReference type="InterPro" id="IPR020472">
    <property type="entry name" value="WD40_PAC1"/>
</dbReference>
<evidence type="ECO:0000256" key="1">
    <source>
        <dbReference type="ARBA" id="ARBA00022574"/>
    </source>
</evidence>
<dbReference type="PROSITE" id="PS50082">
    <property type="entry name" value="WD_REPEATS_2"/>
    <property type="match status" value="9"/>
</dbReference>
<dbReference type="InterPro" id="IPR019775">
    <property type="entry name" value="WD40_repeat_CS"/>
</dbReference>
<feature type="domain" description="NACHT" evidence="5">
    <location>
        <begin position="59"/>
        <end position="175"/>
    </location>
</feature>
<dbReference type="PRINTS" id="PR00320">
    <property type="entry name" value="GPROTEINBRPT"/>
</dbReference>